<proteinExistence type="predicted"/>
<organism evidence="1 2">
    <name type="scientific">Smallanthus sonchifolius</name>
    <dbReference type="NCBI Taxonomy" id="185202"/>
    <lineage>
        <taxon>Eukaryota</taxon>
        <taxon>Viridiplantae</taxon>
        <taxon>Streptophyta</taxon>
        <taxon>Embryophyta</taxon>
        <taxon>Tracheophyta</taxon>
        <taxon>Spermatophyta</taxon>
        <taxon>Magnoliopsida</taxon>
        <taxon>eudicotyledons</taxon>
        <taxon>Gunneridae</taxon>
        <taxon>Pentapetalae</taxon>
        <taxon>asterids</taxon>
        <taxon>campanulids</taxon>
        <taxon>Asterales</taxon>
        <taxon>Asteraceae</taxon>
        <taxon>Asteroideae</taxon>
        <taxon>Heliantheae alliance</taxon>
        <taxon>Millerieae</taxon>
        <taxon>Smallanthus</taxon>
    </lineage>
</organism>
<evidence type="ECO:0000313" key="1">
    <source>
        <dbReference type="EMBL" id="KAI3741694.1"/>
    </source>
</evidence>
<dbReference type="Proteomes" id="UP001056120">
    <property type="component" value="Linkage Group LG20"/>
</dbReference>
<reference evidence="1 2" key="2">
    <citation type="journal article" date="2022" name="Mol. Ecol. Resour.">
        <title>The genomes of chicory, endive, great burdock and yacon provide insights into Asteraceae paleo-polyploidization history and plant inulin production.</title>
        <authorList>
            <person name="Fan W."/>
            <person name="Wang S."/>
            <person name="Wang H."/>
            <person name="Wang A."/>
            <person name="Jiang F."/>
            <person name="Liu H."/>
            <person name="Zhao H."/>
            <person name="Xu D."/>
            <person name="Zhang Y."/>
        </authorList>
    </citation>
    <scope>NUCLEOTIDE SEQUENCE [LARGE SCALE GENOMIC DNA]</scope>
    <source>
        <strain evidence="2">cv. Yunnan</strain>
        <tissue evidence="1">Leaves</tissue>
    </source>
</reference>
<comment type="caution">
    <text evidence="1">The sequence shown here is derived from an EMBL/GenBank/DDBJ whole genome shotgun (WGS) entry which is preliminary data.</text>
</comment>
<name>A0ACB9D534_9ASTR</name>
<keyword evidence="2" id="KW-1185">Reference proteome</keyword>
<protein>
    <submittedName>
        <fullName evidence="1">Uncharacterized protein</fullName>
    </submittedName>
</protein>
<gene>
    <name evidence="1" type="ORF">L1987_59368</name>
</gene>
<evidence type="ECO:0000313" key="2">
    <source>
        <dbReference type="Proteomes" id="UP001056120"/>
    </source>
</evidence>
<dbReference type="EMBL" id="CM042037">
    <property type="protein sequence ID" value="KAI3741694.1"/>
    <property type="molecule type" value="Genomic_DNA"/>
</dbReference>
<reference evidence="2" key="1">
    <citation type="journal article" date="2022" name="Mol. Ecol. Resour.">
        <title>The genomes of chicory, endive, great burdock and yacon provide insights into Asteraceae palaeo-polyploidization history and plant inulin production.</title>
        <authorList>
            <person name="Fan W."/>
            <person name="Wang S."/>
            <person name="Wang H."/>
            <person name="Wang A."/>
            <person name="Jiang F."/>
            <person name="Liu H."/>
            <person name="Zhao H."/>
            <person name="Xu D."/>
            <person name="Zhang Y."/>
        </authorList>
    </citation>
    <scope>NUCLEOTIDE SEQUENCE [LARGE SCALE GENOMIC DNA]</scope>
    <source>
        <strain evidence="2">cv. Yunnan</strain>
    </source>
</reference>
<accession>A0ACB9D534</accession>
<sequence length="125" mass="13261">MAGNRAAAGTHVPPVVAAPAAPKVPILVASSLGNLGGYTGGSSKGKYEGEDIALVSLARGAVITIRAKFPHGSAIGHWKWACYWVAWISVLGLWKPTKDVLRMVFPRLTGCELEVIWAFCMKKAS</sequence>